<dbReference type="KEGG" id="hyf:DTO96_102328"/>
<evidence type="ECO:0000313" key="3">
    <source>
        <dbReference type="Proteomes" id="UP000252182"/>
    </source>
</evidence>
<evidence type="ECO:0000256" key="1">
    <source>
        <dbReference type="SAM" id="SignalP"/>
    </source>
</evidence>
<feature type="chain" id="PRO_5016980628" description="Lipoprotein" evidence="1">
    <location>
        <begin position="25"/>
        <end position="218"/>
    </location>
</feature>
<accession>A0A345DDY5</accession>
<reference evidence="3" key="1">
    <citation type="submission" date="2018-07" db="EMBL/GenBank/DDBJ databases">
        <authorList>
            <person name="Kim H."/>
        </authorList>
    </citation>
    <scope>NUCLEOTIDE SEQUENCE [LARGE SCALE GENOMIC DNA]</scope>
    <source>
        <strain evidence="3">F02</strain>
    </source>
</reference>
<dbReference type="RefSeq" id="WP_157964431.1">
    <property type="nucleotide sequence ID" value="NZ_CP031124.1"/>
</dbReference>
<dbReference type="AlphaFoldDB" id="A0A345DDY5"/>
<dbReference type="EMBL" id="CP031124">
    <property type="protein sequence ID" value="AXF86573.1"/>
    <property type="molecule type" value="Genomic_DNA"/>
</dbReference>
<dbReference type="PROSITE" id="PS51257">
    <property type="entry name" value="PROKAR_LIPOPROTEIN"/>
    <property type="match status" value="1"/>
</dbReference>
<dbReference type="Gene3D" id="2.30.30.830">
    <property type="match status" value="1"/>
</dbReference>
<evidence type="ECO:0008006" key="4">
    <source>
        <dbReference type="Google" id="ProtNLM"/>
    </source>
</evidence>
<protein>
    <recommendedName>
        <fullName evidence="4">Lipoprotein</fullName>
    </recommendedName>
</protein>
<evidence type="ECO:0000313" key="2">
    <source>
        <dbReference type="EMBL" id="AXF86573.1"/>
    </source>
</evidence>
<organism evidence="2 3">
    <name type="scientific">Ephemeroptericola cinctiostellae</name>
    <dbReference type="NCBI Taxonomy" id="2268024"/>
    <lineage>
        <taxon>Bacteria</taxon>
        <taxon>Pseudomonadati</taxon>
        <taxon>Pseudomonadota</taxon>
        <taxon>Betaproteobacteria</taxon>
        <taxon>Burkholderiales</taxon>
        <taxon>Burkholderiaceae</taxon>
        <taxon>Ephemeroptericola</taxon>
    </lineage>
</organism>
<feature type="signal peptide" evidence="1">
    <location>
        <begin position="1"/>
        <end position="24"/>
    </location>
</feature>
<name>A0A345DDY5_9BURK</name>
<keyword evidence="1" id="KW-0732">Signal</keyword>
<dbReference type="OrthoDB" id="5296580at2"/>
<gene>
    <name evidence="2" type="ORF">DTO96_102328</name>
</gene>
<keyword evidence="3" id="KW-1185">Reference proteome</keyword>
<sequence>MRQRATALTLMGLALGLVLVGLSACTGKPVASADPALPELVGSLEEVRAWTTQVRADAQAQIGQAQVDEDSRLLSVSLSAPAGAVFLAQKPEKTALKNVKVVVDGMVKEWVNAFGNVGANQNTQTASAVNYGRDVLSAPQSIAPPKVLDVSQVGLDGFRYAGLLTQDEASLGLIKIEDRLYRVHVGDEIGQGRWRVVALNAQTMQLQVAGKVKRYDRN</sequence>
<proteinExistence type="predicted"/>
<dbReference type="Proteomes" id="UP000252182">
    <property type="component" value="Chromosome"/>
</dbReference>